<organism evidence="1 2">
    <name type="scientific">Carpediemonas membranifera</name>
    <dbReference type="NCBI Taxonomy" id="201153"/>
    <lineage>
        <taxon>Eukaryota</taxon>
        <taxon>Metamonada</taxon>
        <taxon>Carpediemonas-like organisms</taxon>
        <taxon>Carpediemonas</taxon>
    </lineage>
</organism>
<dbReference type="AlphaFoldDB" id="A0A8J6ASC0"/>
<protein>
    <submittedName>
        <fullName evidence="1">Uncharacterized protein</fullName>
    </submittedName>
</protein>
<proteinExistence type="predicted"/>
<keyword evidence="2" id="KW-1185">Reference proteome</keyword>
<dbReference type="EMBL" id="JAHDYR010000066">
    <property type="protein sequence ID" value="KAG9390255.1"/>
    <property type="molecule type" value="Genomic_DNA"/>
</dbReference>
<name>A0A8J6ASC0_9EUKA</name>
<evidence type="ECO:0000313" key="2">
    <source>
        <dbReference type="Proteomes" id="UP000717585"/>
    </source>
</evidence>
<evidence type="ECO:0000313" key="1">
    <source>
        <dbReference type="EMBL" id="KAG9390255.1"/>
    </source>
</evidence>
<reference evidence="1" key="1">
    <citation type="submission" date="2021-05" db="EMBL/GenBank/DDBJ databases">
        <title>A free-living protist that lacks canonical eukaryotic 1 DNA replication and segregation systems.</title>
        <authorList>
            <person name="Salas-Leiva D.E."/>
            <person name="Tromer E.C."/>
            <person name="Curtis B.A."/>
            <person name="Jerlstrom-Hultqvist J."/>
            <person name="Kolisko M."/>
            <person name="Yi Z."/>
            <person name="Salas-Leiva J.S."/>
            <person name="Gallot-Lavallee L."/>
            <person name="Kops G.J.P.L."/>
            <person name="Archibald J.M."/>
            <person name="Simpson A.G.B."/>
            <person name="Roger A.J."/>
        </authorList>
    </citation>
    <scope>NUCLEOTIDE SEQUENCE</scope>
    <source>
        <strain evidence="1">BICM</strain>
    </source>
</reference>
<sequence>MADTESLESAGRTNVVALIRDVHKAMRSMIENDVVKFLMSLTPEEIQKFDNEVYIGSIIEIRSGMHALADPFQKNYDFEFSTFKQTMTNEYVAACVETMTEWIQRLSPDLGTWSEQHQSYQPATPFIVLSILVLVPDGNMIEKVAGFTILSRISALTCTANIEAMIEFFERLLLGTQKINDKTFTDDIMLADLSAHMWTIASHLMIPTSSPVHRGRVLLMLSVLLGEQVDLAAVRPEVTPLMDQSDGAAMDISGTAVDSQFYEATWALWDALHNFPDALENPTRLLDAARTFLDLLTRHVSVTRLTCHKAPPPFMKSARLFNLIATDQRALGVVVTGLGAALSTLARSEADQSKRAGELLREVLEVADEHMPDAADMARRLGQIQEHEDAEIEVIETAELENCPQPRIEVDVEEFDELGLMNLGCTELAAVWETHHEVEANHHKTALGDVIDACDSNEDAAWFVALRGLAESSVKDFEGICREMATQATIPSAVRKYQEIVGIPGKRARVD</sequence>
<accession>A0A8J6ASC0</accession>
<gene>
    <name evidence="1" type="ORF">J8273_8295</name>
</gene>
<comment type="caution">
    <text evidence="1">The sequence shown here is derived from an EMBL/GenBank/DDBJ whole genome shotgun (WGS) entry which is preliminary data.</text>
</comment>
<dbReference type="Proteomes" id="UP000717585">
    <property type="component" value="Unassembled WGS sequence"/>
</dbReference>